<keyword evidence="2" id="KW-0808">Transferase</keyword>
<dbReference type="Gene3D" id="3.40.630.30">
    <property type="match status" value="1"/>
</dbReference>
<proteinExistence type="predicted"/>
<dbReference type="InterPro" id="IPR016181">
    <property type="entry name" value="Acyl_CoA_acyltransferase"/>
</dbReference>
<dbReference type="EMBL" id="ABVL01000009">
    <property type="protein sequence ID" value="EDY19259.1"/>
    <property type="molecule type" value="Genomic_DNA"/>
</dbReference>
<evidence type="ECO:0000313" key="2">
    <source>
        <dbReference type="EMBL" id="EDY19259.1"/>
    </source>
</evidence>
<protein>
    <submittedName>
        <fullName evidence="2">GCN5-related N-acetyltransferase</fullName>
    </submittedName>
</protein>
<reference evidence="2 3" key="1">
    <citation type="journal article" date="2011" name="J. Bacteriol.">
        <title>Genome sequence of Chthoniobacter flavus Ellin428, an aerobic heterotrophic soil bacterium.</title>
        <authorList>
            <person name="Kant R."/>
            <person name="van Passel M.W."/>
            <person name="Palva A."/>
            <person name="Lucas S."/>
            <person name="Lapidus A."/>
            <person name="Glavina Del Rio T."/>
            <person name="Dalin E."/>
            <person name="Tice H."/>
            <person name="Bruce D."/>
            <person name="Goodwin L."/>
            <person name="Pitluck S."/>
            <person name="Larimer F.W."/>
            <person name="Land M.L."/>
            <person name="Hauser L."/>
            <person name="Sangwan P."/>
            <person name="de Vos W.M."/>
            <person name="Janssen P.H."/>
            <person name="Smidt H."/>
        </authorList>
    </citation>
    <scope>NUCLEOTIDE SEQUENCE [LARGE SCALE GENOMIC DNA]</scope>
    <source>
        <strain evidence="2 3">Ellin428</strain>
    </source>
</reference>
<dbReference type="InParanoid" id="B4D3E8"/>
<accession>B4D3E8</accession>
<gene>
    <name evidence="2" type="ORF">CfE428DRAFT_3436</name>
</gene>
<name>B4D3E8_9BACT</name>
<dbReference type="CDD" id="cd04301">
    <property type="entry name" value="NAT_SF"/>
    <property type="match status" value="1"/>
</dbReference>
<dbReference type="SUPFAM" id="SSF55729">
    <property type="entry name" value="Acyl-CoA N-acyltransferases (Nat)"/>
    <property type="match status" value="1"/>
</dbReference>
<dbReference type="AlphaFoldDB" id="B4D3E8"/>
<evidence type="ECO:0000259" key="1">
    <source>
        <dbReference type="PROSITE" id="PS51186"/>
    </source>
</evidence>
<dbReference type="InterPro" id="IPR000182">
    <property type="entry name" value="GNAT_dom"/>
</dbReference>
<sequence length="157" mass="18670">MMNLQDIEFRTLDYSNDVEMRTYLRLFWEIPLEHNEYFTRRSEAFLADYMETARKTETPDNCYSGIALHRGEIVGLHIVRRFEEWEQIGAHIVALWVHPEYRGLGIARHFKTEGENWARSVDATFLNSNVHTGNHRMLEIARQAGFTPFRINLRKRL</sequence>
<comment type="caution">
    <text evidence="2">The sequence shown here is derived from an EMBL/GenBank/DDBJ whole genome shotgun (WGS) entry which is preliminary data.</text>
</comment>
<dbReference type="PROSITE" id="PS51186">
    <property type="entry name" value="GNAT"/>
    <property type="match status" value="1"/>
</dbReference>
<feature type="domain" description="N-acetyltransferase" evidence="1">
    <location>
        <begin position="18"/>
        <end position="157"/>
    </location>
</feature>
<dbReference type="Pfam" id="PF00583">
    <property type="entry name" value="Acetyltransf_1"/>
    <property type="match status" value="1"/>
</dbReference>
<dbReference type="RefSeq" id="WP_006980761.1">
    <property type="nucleotide sequence ID" value="NZ_ABVL01000009.1"/>
</dbReference>
<keyword evidence="3" id="KW-1185">Reference proteome</keyword>
<evidence type="ECO:0000313" key="3">
    <source>
        <dbReference type="Proteomes" id="UP000005824"/>
    </source>
</evidence>
<dbReference type="Proteomes" id="UP000005824">
    <property type="component" value="Unassembled WGS sequence"/>
</dbReference>
<organism evidence="2 3">
    <name type="scientific">Chthoniobacter flavus Ellin428</name>
    <dbReference type="NCBI Taxonomy" id="497964"/>
    <lineage>
        <taxon>Bacteria</taxon>
        <taxon>Pseudomonadati</taxon>
        <taxon>Verrucomicrobiota</taxon>
        <taxon>Spartobacteria</taxon>
        <taxon>Chthoniobacterales</taxon>
        <taxon>Chthoniobacteraceae</taxon>
        <taxon>Chthoniobacter</taxon>
    </lineage>
</organism>
<dbReference type="GO" id="GO:0016747">
    <property type="term" value="F:acyltransferase activity, transferring groups other than amino-acyl groups"/>
    <property type="evidence" value="ECO:0007669"/>
    <property type="project" value="InterPro"/>
</dbReference>